<name>A0ABW0NPS4_9MICO</name>
<dbReference type="PANTHER" id="PTHR30151">
    <property type="entry name" value="ALKANE SULFONATE ABC TRANSPORTER-RELATED, MEMBRANE SUBUNIT"/>
    <property type="match status" value="1"/>
</dbReference>
<comment type="subcellular location">
    <subcellularLocation>
        <location evidence="1 7">Cell membrane</location>
        <topology evidence="1 7">Multi-pass membrane protein</topology>
    </subcellularLocation>
</comment>
<feature type="transmembrane region" description="Helical" evidence="7">
    <location>
        <begin position="197"/>
        <end position="219"/>
    </location>
</feature>
<organism evidence="9 10">
    <name type="scientific">Lysinimonas soli</name>
    <dbReference type="NCBI Taxonomy" id="1074233"/>
    <lineage>
        <taxon>Bacteria</taxon>
        <taxon>Bacillati</taxon>
        <taxon>Actinomycetota</taxon>
        <taxon>Actinomycetes</taxon>
        <taxon>Micrococcales</taxon>
        <taxon>Microbacteriaceae</taxon>
        <taxon>Lysinimonas</taxon>
    </lineage>
</organism>
<comment type="caution">
    <text evidence="9">The sequence shown here is derived from an EMBL/GenBank/DDBJ whole genome shotgun (WGS) entry which is preliminary data.</text>
</comment>
<dbReference type="EMBL" id="JBHSMG010000001">
    <property type="protein sequence ID" value="MFC5500889.1"/>
    <property type="molecule type" value="Genomic_DNA"/>
</dbReference>
<feature type="transmembrane region" description="Helical" evidence="7">
    <location>
        <begin position="20"/>
        <end position="45"/>
    </location>
</feature>
<evidence type="ECO:0000256" key="7">
    <source>
        <dbReference type="RuleBase" id="RU363032"/>
    </source>
</evidence>
<feature type="transmembrane region" description="Helical" evidence="7">
    <location>
        <begin position="109"/>
        <end position="128"/>
    </location>
</feature>
<feature type="domain" description="ABC transmembrane type-1" evidence="8">
    <location>
        <begin position="68"/>
        <end position="248"/>
    </location>
</feature>
<evidence type="ECO:0000256" key="6">
    <source>
        <dbReference type="ARBA" id="ARBA00023136"/>
    </source>
</evidence>
<proteinExistence type="inferred from homology"/>
<dbReference type="Pfam" id="PF00528">
    <property type="entry name" value="BPD_transp_1"/>
    <property type="match status" value="1"/>
</dbReference>
<evidence type="ECO:0000256" key="5">
    <source>
        <dbReference type="ARBA" id="ARBA00022989"/>
    </source>
</evidence>
<dbReference type="RefSeq" id="WP_386738498.1">
    <property type="nucleotide sequence ID" value="NZ_JBHSMG010000001.1"/>
</dbReference>
<dbReference type="PANTHER" id="PTHR30151:SF0">
    <property type="entry name" value="ABC TRANSPORTER PERMEASE PROTEIN MJ0413-RELATED"/>
    <property type="match status" value="1"/>
</dbReference>
<dbReference type="InterPro" id="IPR000515">
    <property type="entry name" value="MetI-like"/>
</dbReference>
<sequence>MASVLPLSVQSDPAPWRRALLEAIVPLVLIAAWWFTSAGSTALYFPALSRILDSFVQDWFSAAFVTDVLPTLGRLFIGLLISAVLGIGIGVVLGLLPVLSDIVAPVTEFFRAIPGVALLPAALLLFGIGPGMPIALIAYGTVWPILLNTIDGVRGIEPGVRDVAASYRIRFRERLFMIILPAASPQIMAGLRTALAIGVTVIVFAEMIGSTNGIGFQILQAQRSFAVPRMWAGIVFLGILGFVLNLLFWALESSVLRWHRNMRAVNR</sequence>
<keyword evidence="2 7" id="KW-0813">Transport</keyword>
<accession>A0ABW0NPS4</accession>
<dbReference type="InterPro" id="IPR035906">
    <property type="entry name" value="MetI-like_sf"/>
</dbReference>
<evidence type="ECO:0000313" key="9">
    <source>
        <dbReference type="EMBL" id="MFC5500889.1"/>
    </source>
</evidence>
<dbReference type="PROSITE" id="PS50928">
    <property type="entry name" value="ABC_TM1"/>
    <property type="match status" value="1"/>
</dbReference>
<feature type="transmembrane region" description="Helical" evidence="7">
    <location>
        <begin position="231"/>
        <end position="251"/>
    </location>
</feature>
<comment type="similarity">
    <text evidence="7">Belongs to the binding-protein-dependent transport system permease family.</text>
</comment>
<dbReference type="Gene3D" id="1.10.3720.10">
    <property type="entry name" value="MetI-like"/>
    <property type="match status" value="1"/>
</dbReference>
<keyword evidence="4 7" id="KW-0812">Transmembrane</keyword>
<evidence type="ECO:0000259" key="8">
    <source>
        <dbReference type="PROSITE" id="PS50928"/>
    </source>
</evidence>
<evidence type="ECO:0000256" key="4">
    <source>
        <dbReference type="ARBA" id="ARBA00022692"/>
    </source>
</evidence>
<keyword evidence="10" id="KW-1185">Reference proteome</keyword>
<evidence type="ECO:0000256" key="3">
    <source>
        <dbReference type="ARBA" id="ARBA00022475"/>
    </source>
</evidence>
<keyword evidence="6 7" id="KW-0472">Membrane</keyword>
<protein>
    <submittedName>
        <fullName evidence="9">ABC transporter permease</fullName>
    </submittedName>
</protein>
<dbReference type="Proteomes" id="UP001596039">
    <property type="component" value="Unassembled WGS sequence"/>
</dbReference>
<evidence type="ECO:0000256" key="2">
    <source>
        <dbReference type="ARBA" id="ARBA00022448"/>
    </source>
</evidence>
<dbReference type="CDD" id="cd06261">
    <property type="entry name" value="TM_PBP2"/>
    <property type="match status" value="1"/>
</dbReference>
<evidence type="ECO:0000256" key="1">
    <source>
        <dbReference type="ARBA" id="ARBA00004651"/>
    </source>
</evidence>
<keyword evidence="3" id="KW-1003">Cell membrane</keyword>
<keyword evidence="5 7" id="KW-1133">Transmembrane helix</keyword>
<reference evidence="10" key="1">
    <citation type="journal article" date="2019" name="Int. J. Syst. Evol. Microbiol.">
        <title>The Global Catalogue of Microorganisms (GCM) 10K type strain sequencing project: providing services to taxonomists for standard genome sequencing and annotation.</title>
        <authorList>
            <consortium name="The Broad Institute Genomics Platform"/>
            <consortium name="The Broad Institute Genome Sequencing Center for Infectious Disease"/>
            <person name="Wu L."/>
            <person name="Ma J."/>
        </authorList>
    </citation>
    <scope>NUCLEOTIDE SEQUENCE [LARGE SCALE GENOMIC DNA]</scope>
    <source>
        <strain evidence="10">CGMCC 4.6997</strain>
    </source>
</reference>
<feature type="transmembrane region" description="Helical" evidence="7">
    <location>
        <begin position="75"/>
        <end position="97"/>
    </location>
</feature>
<dbReference type="SUPFAM" id="SSF161098">
    <property type="entry name" value="MetI-like"/>
    <property type="match status" value="1"/>
</dbReference>
<evidence type="ECO:0000313" key="10">
    <source>
        <dbReference type="Proteomes" id="UP001596039"/>
    </source>
</evidence>
<gene>
    <name evidence="9" type="ORF">ACFPJ4_01400</name>
</gene>